<keyword evidence="1" id="KW-0812">Transmembrane</keyword>
<accession>A0ABW9J3D8</accession>
<comment type="caution">
    <text evidence="2">The sequence shown here is derived from an EMBL/GenBank/DDBJ whole genome shotgun (WGS) entry which is preliminary data.</text>
</comment>
<dbReference type="Proteomes" id="UP001631993">
    <property type="component" value="Unassembled WGS sequence"/>
</dbReference>
<evidence type="ECO:0000256" key="1">
    <source>
        <dbReference type="SAM" id="Phobius"/>
    </source>
</evidence>
<evidence type="ECO:0000313" key="2">
    <source>
        <dbReference type="EMBL" id="MFM9653848.1"/>
    </source>
</evidence>
<reference evidence="2 3" key="1">
    <citation type="submission" date="2024-12" db="EMBL/GenBank/DDBJ databases">
        <title>Forecasting of Potato common scab and diversities of Pathogenic streptomyces spp. in china.</title>
        <authorList>
            <person name="Handique U."/>
            <person name="Wu J."/>
        </authorList>
    </citation>
    <scope>NUCLEOTIDE SEQUENCE [LARGE SCALE GENOMIC DNA]</scope>
    <source>
        <strain evidence="2 3">ZRIMU1585</strain>
    </source>
</reference>
<organism evidence="2 3">
    <name type="scientific">Streptomyces galilaeus</name>
    <dbReference type="NCBI Taxonomy" id="33899"/>
    <lineage>
        <taxon>Bacteria</taxon>
        <taxon>Bacillati</taxon>
        <taxon>Actinomycetota</taxon>
        <taxon>Actinomycetes</taxon>
        <taxon>Kitasatosporales</taxon>
        <taxon>Streptomycetaceae</taxon>
        <taxon>Streptomyces</taxon>
    </lineage>
</organism>
<gene>
    <name evidence="2" type="ORF">ACKI1S_48655</name>
</gene>
<keyword evidence="3" id="KW-1185">Reference proteome</keyword>
<keyword evidence="1" id="KW-0472">Membrane</keyword>
<protein>
    <submittedName>
        <fullName evidence="2">Uncharacterized protein</fullName>
    </submittedName>
</protein>
<feature type="transmembrane region" description="Helical" evidence="1">
    <location>
        <begin position="12"/>
        <end position="44"/>
    </location>
</feature>
<sequence>RVHRSSHHETRVLLAALTAVTAVGPLIATMWGSGAGLLSVYGWLSYDPLTVVDGRVCVAGSELLACPAGGWTTGPLQASAGWIAALP</sequence>
<dbReference type="RefSeq" id="WP_409098089.1">
    <property type="nucleotide sequence ID" value="NZ_JBJVNE010000472.1"/>
</dbReference>
<name>A0ABW9J3D8_STRGJ</name>
<feature type="non-terminal residue" evidence="2">
    <location>
        <position position="87"/>
    </location>
</feature>
<evidence type="ECO:0000313" key="3">
    <source>
        <dbReference type="Proteomes" id="UP001631993"/>
    </source>
</evidence>
<keyword evidence="1" id="KW-1133">Transmembrane helix</keyword>
<dbReference type="EMBL" id="JBJVNE010000472">
    <property type="protein sequence ID" value="MFM9653848.1"/>
    <property type="molecule type" value="Genomic_DNA"/>
</dbReference>
<proteinExistence type="predicted"/>
<feature type="non-terminal residue" evidence="2">
    <location>
        <position position="1"/>
    </location>
</feature>